<organism evidence="2 3">
    <name type="scientific">Streptomyces iconiensis</name>
    <dbReference type="NCBI Taxonomy" id="1384038"/>
    <lineage>
        <taxon>Bacteria</taxon>
        <taxon>Bacillati</taxon>
        <taxon>Actinomycetota</taxon>
        <taxon>Actinomycetes</taxon>
        <taxon>Kitasatosporales</taxon>
        <taxon>Streptomycetaceae</taxon>
        <taxon>Streptomyces</taxon>
    </lineage>
</organism>
<gene>
    <name evidence="2" type="ORF">NMN56_025580</name>
</gene>
<feature type="transmembrane region" description="Helical" evidence="1">
    <location>
        <begin position="43"/>
        <end position="66"/>
    </location>
</feature>
<comment type="caution">
    <text evidence="2">The sequence shown here is derived from an EMBL/GenBank/DDBJ whole genome shotgun (WGS) entry which is preliminary data.</text>
</comment>
<protein>
    <submittedName>
        <fullName evidence="2">Uncharacterized protein</fullName>
    </submittedName>
</protein>
<sequence length="70" mass="7508">MKNFLGLVAFLLITQGVGGLLHEVTGGWFRMWTLVHRIGFLDGYEVYVCVLLIALGVAVGGASAAVKRDS</sequence>
<evidence type="ECO:0000256" key="1">
    <source>
        <dbReference type="SAM" id="Phobius"/>
    </source>
</evidence>
<keyword evidence="1" id="KW-0812">Transmembrane</keyword>
<dbReference type="EMBL" id="JANCPR020000027">
    <property type="protein sequence ID" value="MDJ1135274.1"/>
    <property type="molecule type" value="Genomic_DNA"/>
</dbReference>
<proteinExistence type="predicted"/>
<name>A0ABT7A1R4_9ACTN</name>
<dbReference type="Proteomes" id="UP001214441">
    <property type="component" value="Unassembled WGS sequence"/>
</dbReference>
<accession>A0ABT7A1R4</accession>
<keyword evidence="1" id="KW-0472">Membrane</keyword>
<evidence type="ECO:0000313" key="3">
    <source>
        <dbReference type="Proteomes" id="UP001214441"/>
    </source>
</evidence>
<reference evidence="2 3" key="1">
    <citation type="submission" date="2023-05" db="EMBL/GenBank/DDBJ databases">
        <title>Streptantibioticus silvisoli sp. nov., acidotolerant actinomycetes 1 from pine litter.</title>
        <authorList>
            <person name="Swiecimska M."/>
            <person name="Golinska P."/>
            <person name="Sangal V."/>
            <person name="Wachnowicz B."/>
            <person name="Goodfellow M."/>
        </authorList>
    </citation>
    <scope>NUCLEOTIDE SEQUENCE [LARGE SCALE GENOMIC DNA]</scope>
    <source>
        <strain evidence="2 3">DSM 42109</strain>
    </source>
</reference>
<keyword evidence="1" id="KW-1133">Transmembrane helix</keyword>
<keyword evidence="3" id="KW-1185">Reference proteome</keyword>
<dbReference type="RefSeq" id="WP_274040668.1">
    <property type="nucleotide sequence ID" value="NZ_JANCPR020000027.1"/>
</dbReference>
<evidence type="ECO:0000313" key="2">
    <source>
        <dbReference type="EMBL" id="MDJ1135274.1"/>
    </source>
</evidence>